<dbReference type="InterPro" id="IPR058815">
    <property type="entry name" value="ConA_BAM2-like"/>
</dbReference>
<dbReference type="OMA" id="EFNSHRE"/>
<keyword evidence="2" id="KW-0812">Transmembrane</keyword>
<comment type="caution">
    <text evidence="1">Lacks conserved residue(s) required for the propagation of feature annotation.</text>
</comment>
<dbReference type="InterPro" id="IPR013320">
    <property type="entry name" value="ConA-like_dom_sf"/>
</dbReference>
<evidence type="ECO:0000313" key="6">
    <source>
        <dbReference type="WBParaSite" id="HCON_00011210-00001"/>
    </source>
</evidence>
<feature type="domain" description="Laminin G" evidence="4">
    <location>
        <begin position="364"/>
        <end position="580"/>
    </location>
</feature>
<name>A0A7I5E5J2_HAECO</name>
<accession>A0A7I5E5J2</accession>
<keyword evidence="5" id="KW-1185">Reference proteome</keyword>
<protein>
    <submittedName>
        <fullName evidence="6">LAM_G_DOMAIN domain-containing protein</fullName>
    </submittedName>
</protein>
<dbReference type="Pfam" id="PF26430">
    <property type="entry name" value="ConA_BAM2"/>
    <property type="match status" value="1"/>
</dbReference>
<feature type="chain" id="PRO_5029833091" evidence="3">
    <location>
        <begin position="23"/>
        <end position="1001"/>
    </location>
</feature>
<dbReference type="OrthoDB" id="5842451at2759"/>
<organism evidence="5 6">
    <name type="scientific">Haemonchus contortus</name>
    <name type="common">Barber pole worm</name>
    <dbReference type="NCBI Taxonomy" id="6289"/>
    <lineage>
        <taxon>Eukaryota</taxon>
        <taxon>Metazoa</taxon>
        <taxon>Ecdysozoa</taxon>
        <taxon>Nematoda</taxon>
        <taxon>Chromadorea</taxon>
        <taxon>Rhabditida</taxon>
        <taxon>Rhabditina</taxon>
        <taxon>Rhabditomorpha</taxon>
        <taxon>Strongyloidea</taxon>
        <taxon>Trichostrongylidae</taxon>
        <taxon>Haemonchus</taxon>
    </lineage>
</organism>
<dbReference type="PROSITE" id="PS50025">
    <property type="entry name" value="LAM_G_DOMAIN"/>
    <property type="match status" value="1"/>
</dbReference>
<evidence type="ECO:0000256" key="1">
    <source>
        <dbReference type="PROSITE-ProRule" id="PRU00122"/>
    </source>
</evidence>
<sequence>MPPDVFHLIALLLACSFVQIDSIPPRPSCRHHYLANVYSTSVLPIQGNVDAFNVVCQMPSSADDDAFVTTEVQSGLARLHRVTDSRSVNFQIADLPMLRDLIRSSDCEQMITVTWERPPPDDRSYFTLTSLLNESLDVKYVEGNTRVEYSILAHMAGVRHILPQNWNSDILATVVASPLYCKQKVLLEPNCLFRSHILVGLKPSTSWTWEFAFRTHRSDQNLFSIHTSNSRTLLVHLERDFFLRTDSSDVPFPVHQLSDGQWHTITIHSKQGDVFFTVDDSKKIRLTELDNPESRLSAVEVELDGEILLIDPSDTSENCELNGQRKLYGHSQPKPSCSGCDCQILSGIFHDFPSFTCPHKEDEAYHLLRDPDRLSFFYHPSPSRDNLRLGLSFKSESDIGLLLFGFWQEDERKGRFQVHYRGRYLIAIYCVNNGEEVCNSCSVEKMEGFGNDQWTRVAFFMYDGEMSLVVDKDACILRDLNGQDGLSLAEVYSIPALATGSALFIGGMYYEKKKSGVYKPTFEHKFFENTREKVPSLRGCLKDVYIDGERVDLSTIFSQQLEHTLIDAGDDSAYSIQVGCPGCSPSCPAGVRCRPSEPRQITYECDCSDIEEFSLGRCRSTDRLRPNPSVPLSTAYLDSPAPVLHLASTKAALSKVWMKVSLPREVDRKMIIAEFNSLREMLFYIFVDSDGIGVHLNPSTQDRFETIVTEPVSLEDERVHLITLERKTPLGTRHASKKFNLYIDGVYNEIPDIAKYPLNNISIKADESGETNPVIIHDMGVAYEYDEHQPFLHHHSNRLHQLDVQSMLLRHRLHGPMEDVAITDPFLWRKVPSAAARSSPPGEIVPYTPDSFEPQRLLSASWLIYSLILTTALCLLLTICLVLYCCVLRRQRRRGSQASDRDRILRDSPDYSVKLRSNRTDSVSSYDGDGSIGTDDTDLNAYRDIPSHRVKVYRESMVSILVPGVDQPSEAIVKRISSVEKVSTPPLLAPSPAPLVNMNEH</sequence>
<dbReference type="InterPro" id="IPR050372">
    <property type="entry name" value="Neurexin-related_CASP"/>
</dbReference>
<proteinExistence type="predicted"/>
<feature type="transmembrane region" description="Helical" evidence="2">
    <location>
        <begin position="862"/>
        <end position="887"/>
    </location>
</feature>
<dbReference type="Gene3D" id="2.60.120.200">
    <property type="match status" value="2"/>
</dbReference>
<dbReference type="Pfam" id="PF02210">
    <property type="entry name" value="Laminin_G_2"/>
    <property type="match status" value="1"/>
</dbReference>
<dbReference type="SUPFAM" id="SSF49899">
    <property type="entry name" value="Concanavalin A-like lectins/glucanases"/>
    <property type="match status" value="2"/>
</dbReference>
<dbReference type="PANTHER" id="PTHR15036">
    <property type="entry name" value="PIKACHURIN-LIKE PROTEIN"/>
    <property type="match status" value="1"/>
</dbReference>
<dbReference type="Proteomes" id="UP000025227">
    <property type="component" value="Unplaced"/>
</dbReference>
<dbReference type="CDD" id="cd00110">
    <property type="entry name" value="LamG"/>
    <property type="match status" value="2"/>
</dbReference>
<dbReference type="WBParaSite" id="HCON_00011210-00001">
    <property type="protein sequence ID" value="HCON_00011210-00001"/>
    <property type="gene ID" value="HCON_00011210"/>
</dbReference>
<dbReference type="AlphaFoldDB" id="A0A7I5E5J2"/>
<dbReference type="SMART" id="SM00282">
    <property type="entry name" value="LamG"/>
    <property type="match status" value="2"/>
</dbReference>
<dbReference type="InterPro" id="IPR001791">
    <property type="entry name" value="Laminin_G"/>
</dbReference>
<feature type="signal peptide" evidence="3">
    <location>
        <begin position="1"/>
        <end position="22"/>
    </location>
</feature>
<reference evidence="6" key="1">
    <citation type="submission" date="2020-12" db="UniProtKB">
        <authorList>
            <consortium name="WormBaseParasite"/>
        </authorList>
    </citation>
    <scope>IDENTIFICATION</scope>
    <source>
        <strain evidence="6">MHco3</strain>
    </source>
</reference>
<keyword evidence="2" id="KW-1133">Transmembrane helix</keyword>
<evidence type="ECO:0000256" key="2">
    <source>
        <dbReference type="SAM" id="Phobius"/>
    </source>
</evidence>
<evidence type="ECO:0000256" key="3">
    <source>
        <dbReference type="SAM" id="SignalP"/>
    </source>
</evidence>
<evidence type="ECO:0000313" key="5">
    <source>
        <dbReference type="Proteomes" id="UP000025227"/>
    </source>
</evidence>
<dbReference type="PANTHER" id="PTHR15036:SF89">
    <property type="entry name" value="NEUREXIN 1, ISOFORM F"/>
    <property type="match status" value="1"/>
</dbReference>
<keyword evidence="3" id="KW-0732">Signal</keyword>
<evidence type="ECO:0000259" key="4">
    <source>
        <dbReference type="PROSITE" id="PS50025"/>
    </source>
</evidence>
<keyword evidence="2" id="KW-0472">Membrane</keyword>